<evidence type="ECO:0000256" key="4">
    <source>
        <dbReference type="ARBA" id="ARBA00022896"/>
    </source>
</evidence>
<gene>
    <name evidence="11" type="ORF">ACFQZQ_04350</name>
</gene>
<evidence type="ECO:0000313" key="12">
    <source>
        <dbReference type="Proteomes" id="UP001597090"/>
    </source>
</evidence>
<dbReference type="SUPFAM" id="SSF81901">
    <property type="entry name" value="HCP-like"/>
    <property type="match status" value="1"/>
</dbReference>
<keyword evidence="6" id="KW-0560">Oxidoreductase</keyword>
<feature type="region of interest" description="Disordered" evidence="9">
    <location>
        <begin position="333"/>
        <end position="352"/>
    </location>
</feature>
<dbReference type="PROSITE" id="PS51471">
    <property type="entry name" value="FE2OG_OXY"/>
    <property type="match status" value="1"/>
</dbReference>
<feature type="domain" description="Fe2OG dioxygenase" evidence="10">
    <location>
        <begin position="319"/>
        <end position="426"/>
    </location>
</feature>
<dbReference type="InterPro" id="IPR005123">
    <property type="entry name" value="Oxoglu/Fe-dep_dioxygenase_dom"/>
</dbReference>
<dbReference type="Gene3D" id="1.25.40.10">
    <property type="entry name" value="Tetratricopeptide repeat domain"/>
    <property type="match status" value="1"/>
</dbReference>
<keyword evidence="12" id="KW-1185">Reference proteome</keyword>
<dbReference type="InterPro" id="IPR006597">
    <property type="entry name" value="Sel1-like"/>
</dbReference>
<keyword evidence="5" id="KW-0223">Dioxygenase</keyword>
<evidence type="ECO:0000313" key="11">
    <source>
        <dbReference type="EMBL" id="MFD0738517.1"/>
    </source>
</evidence>
<comment type="cofactor">
    <cofactor evidence="1">
        <name>L-ascorbate</name>
        <dbReference type="ChEBI" id="CHEBI:38290"/>
    </cofactor>
</comment>
<name>A0ABW2YJZ5_9GAMM</name>
<accession>A0ABW2YJZ5</accession>
<evidence type="ECO:0000256" key="5">
    <source>
        <dbReference type="ARBA" id="ARBA00022964"/>
    </source>
</evidence>
<dbReference type="Pfam" id="PF13640">
    <property type="entry name" value="2OG-FeII_Oxy_3"/>
    <property type="match status" value="1"/>
</dbReference>
<dbReference type="Proteomes" id="UP001597090">
    <property type="component" value="Unassembled WGS sequence"/>
</dbReference>
<keyword evidence="7" id="KW-0408">Iron</keyword>
<reference evidence="12" key="1">
    <citation type="journal article" date="2019" name="Int. J. Syst. Evol. Microbiol.">
        <title>The Global Catalogue of Microorganisms (GCM) 10K type strain sequencing project: providing services to taxonomists for standard genome sequencing and annotation.</title>
        <authorList>
            <consortium name="The Broad Institute Genomics Platform"/>
            <consortium name="The Broad Institute Genome Sequencing Center for Infectious Disease"/>
            <person name="Wu L."/>
            <person name="Ma J."/>
        </authorList>
    </citation>
    <scope>NUCLEOTIDE SEQUENCE [LARGE SCALE GENOMIC DNA]</scope>
    <source>
        <strain evidence="12">CCUG 55491</strain>
    </source>
</reference>
<keyword evidence="3" id="KW-0256">Endoplasmic reticulum</keyword>
<evidence type="ECO:0000256" key="6">
    <source>
        <dbReference type="ARBA" id="ARBA00023002"/>
    </source>
</evidence>
<dbReference type="PANTHER" id="PTHR10869:SF246">
    <property type="entry name" value="TRANSMEMBRANE PROLYL 4-HYDROXYLASE"/>
    <property type="match status" value="1"/>
</dbReference>
<evidence type="ECO:0000256" key="3">
    <source>
        <dbReference type="ARBA" id="ARBA00022824"/>
    </source>
</evidence>
<keyword evidence="4" id="KW-0847">Vitamin C</keyword>
<dbReference type="InterPro" id="IPR045054">
    <property type="entry name" value="P4HA-like"/>
</dbReference>
<dbReference type="EMBL" id="JBHTIH010000002">
    <property type="protein sequence ID" value="MFD0738517.1"/>
    <property type="molecule type" value="Genomic_DNA"/>
</dbReference>
<dbReference type="InterPro" id="IPR011990">
    <property type="entry name" value="TPR-like_helical_dom_sf"/>
</dbReference>
<evidence type="ECO:0000259" key="10">
    <source>
        <dbReference type="PROSITE" id="PS51471"/>
    </source>
</evidence>
<evidence type="ECO:0000256" key="8">
    <source>
        <dbReference type="ARBA" id="ARBA00023180"/>
    </source>
</evidence>
<dbReference type="PANTHER" id="PTHR10869">
    <property type="entry name" value="PROLYL 4-HYDROXYLASE ALPHA SUBUNIT"/>
    <property type="match status" value="1"/>
</dbReference>
<dbReference type="InterPro" id="IPR006620">
    <property type="entry name" value="Pro_4_hyd_alph"/>
</dbReference>
<evidence type="ECO:0000256" key="7">
    <source>
        <dbReference type="ARBA" id="ARBA00023004"/>
    </source>
</evidence>
<dbReference type="SMART" id="SM00702">
    <property type="entry name" value="P4Hc"/>
    <property type="match status" value="1"/>
</dbReference>
<sequence length="432" mass="47311">MKGTPTPPDPLGSLRTAAGSGVPEAMFKLAVGLVTQQRFEEAFDLHRQAAEAGHVGAQIELARMLMHGIAGDPDPRLAVHWLERAETAGQPIAGYYLAMMQLGTVAMPRDGLINHRVLAAVQADFPPAIRAAAIHFGRKQSDADQTVCLQLLSRGSNLGDVVAAQLLAERLQRGEGCQPQPQAAAQLRAQLAAVGHKPLPSISVPIPPLVLPLRESGRVEPGVLALEEVLQPAPMQVMSRRPHVMRIDKLLSADECRLLVAHAQPNLRRSQTVDPETGQPVALEIRTSSDASVDPITEDLALRMVQLRMARSARVELSHAEHLTVLRYEPGEEYRPHRDYRPPSSIERDRPEAGNRARTICVYLNDVEAGGETDFPLAGVRIAPVAGRAVVFDNLFNDGRPDPESLHAGLPIAHGEKWLATLWLRERRYRHY</sequence>
<dbReference type="Pfam" id="PF08238">
    <property type="entry name" value="Sel1"/>
    <property type="match status" value="3"/>
</dbReference>
<keyword evidence="2" id="KW-0479">Metal-binding</keyword>
<protein>
    <submittedName>
        <fullName evidence="11">2OG-Fe(II) oxygenase</fullName>
    </submittedName>
</protein>
<evidence type="ECO:0000256" key="2">
    <source>
        <dbReference type="ARBA" id="ARBA00022723"/>
    </source>
</evidence>
<proteinExistence type="predicted"/>
<comment type="caution">
    <text evidence="11">The sequence shown here is derived from an EMBL/GenBank/DDBJ whole genome shotgun (WGS) entry which is preliminary data.</text>
</comment>
<dbReference type="Gene3D" id="2.60.120.620">
    <property type="entry name" value="q2cbj1_9rhob like domain"/>
    <property type="match status" value="1"/>
</dbReference>
<dbReference type="InterPro" id="IPR044862">
    <property type="entry name" value="Pro_4_hyd_alph_FE2OG_OXY"/>
</dbReference>
<keyword evidence="8" id="KW-0325">Glycoprotein</keyword>
<dbReference type="RefSeq" id="WP_386811434.1">
    <property type="nucleotide sequence ID" value="NZ_JBHTIH010000002.1"/>
</dbReference>
<dbReference type="SMART" id="SM00671">
    <property type="entry name" value="SEL1"/>
    <property type="match status" value="3"/>
</dbReference>
<evidence type="ECO:0000256" key="1">
    <source>
        <dbReference type="ARBA" id="ARBA00001961"/>
    </source>
</evidence>
<evidence type="ECO:0000256" key="9">
    <source>
        <dbReference type="SAM" id="MobiDB-lite"/>
    </source>
</evidence>
<organism evidence="11 12">
    <name type="scientific">Lysobacter koreensis</name>
    <dbReference type="NCBI Taxonomy" id="266122"/>
    <lineage>
        <taxon>Bacteria</taxon>
        <taxon>Pseudomonadati</taxon>
        <taxon>Pseudomonadota</taxon>
        <taxon>Gammaproteobacteria</taxon>
        <taxon>Lysobacterales</taxon>
        <taxon>Lysobacteraceae</taxon>
        <taxon>Lysobacter</taxon>
    </lineage>
</organism>